<dbReference type="Gene3D" id="2.40.30.170">
    <property type="match status" value="1"/>
</dbReference>
<dbReference type="PANTHER" id="PTHR30469">
    <property type="entry name" value="MULTIDRUG RESISTANCE PROTEIN MDTA"/>
    <property type="match status" value="1"/>
</dbReference>
<dbReference type="InterPro" id="IPR006143">
    <property type="entry name" value="RND_pump_MFP"/>
</dbReference>
<dbReference type="NCBIfam" id="TIGR01730">
    <property type="entry name" value="RND_mfp"/>
    <property type="match status" value="1"/>
</dbReference>
<dbReference type="eggNOG" id="COG0845">
    <property type="taxonomic scope" value="Bacteria"/>
</dbReference>
<dbReference type="OrthoDB" id="9798190at2"/>
<dbReference type="InterPro" id="IPR058637">
    <property type="entry name" value="YknX-like_C"/>
</dbReference>
<dbReference type="GO" id="GO:0015562">
    <property type="term" value="F:efflux transmembrane transporter activity"/>
    <property type="evidence" value="ECO:0007669"/>
    <property type="project" value="TreeGrafter"/>
</dbReference>
<reference evidence="5 6" key="2">
    <citation type="journal article" date="2011" name="Stand. Genomic Sci.">
        <title>Complete genome sequence of Leadbetterella byssophila type strain (4M15).</title>
        <authorList>
            <person name="Abt B."/>
            <person name="Teshima H."/>
            <person name="Lucas S."/>
            <person name="Lapidus A."/>
            <person name="Del Rio T.G."/>
            <person name="Nolan M."/>
            <person name="Tice H."/>
            <person name="Cheng J.F."/>
            <person name="Pitluck S."/>
            <person name="Liolios K."/>
            <person name="Pagani I."/>
            <person name="Ivanova N."/>
            <person name="Mavromatis K."/>
            <person name="Pati A."/>
            <person name="Tapia R."/>
            <person name="Han C."/>
            <person name="Goodwin L."/>
            <person name="Chen A."/>
            <person name="Palaniappan K."/>
            <person name="Land M."/>
            <person name="Hauser L."/>
            <person name="Chang Y.J."/>
            <person name="Jeffries C.D."/>
            <person name="Rohde M."/>
            <person name="Goker M."/>
            <person name="Tindall B.J."/>
            <person name="Detter J.C."/>
            <person name="Woyke T."/>
            <person name="Bristow J."/>
            <person name="Eisen J.A."/>
            <person name="Markowitz V."/>
            <person name="Hugenholtz P."/>
            <person name="Klenk H.P."/>
            <person name="Kyrpides N.C."/>
        </authorList>
    </citation>
    <scope>NUCLEOTIDE SEQUENCE [LARGE SCALE GENOMIC DNA]</scope>
    <source>
        <strain evidence="6">DSM 17132 / JCM 16389 / KACC 11308 / NBRC 106382 / 4M15</strain>
    </source>
</reference>
<dbReference type="Pfam" id="PF25989">
    <property type="entry name" value="YknX_C"/>
    <property type="match status" value="1"/>
</dbReference>
<feature type="domain" description="YknX-like C-terminal permuted SH3-like" evidence="4">
    <location>
        <begin position="269"/>
        <end position="335"/>
    </location>
</feature>
<evidence type="ECO:0000256" key="1">
    <source>
        <dbReference type="ARBA" id="ARBA00009477"/>
    </source>
</evidence>
<dbReference type="HOGENOM" id="CLU_018816_1_0_10"/>
<feature type="domain" description="CusB-like beta-barrel" evidence="3">
    <location>
        <begin position="194"/>
        <end position="263"/>
    </location>
</feature>
<dbReference type="Gene3D" id="2.40.420.20">
    <property type="match status" value="1"/>
</dbReference>
<evidence type="ECO:0000259" key="3">
    <source>
        <dbReference type="Pfam" id="PF25954"/>
    </source>
</evidence>
<dbReference type="InterPro" id="IPR058625">
    <property type="entry name" value="MdtA-like_BSH"/>
</dbReference>
<name>E4RQE2_LEAB4</name>
<accession>E4RQE2</accession>
<evidence type="ECO:0000313" key="6">
    <source>
        <dbReference type="Proteomes" id="UP000007435"/>
    </source>
</evidence>
<feature type="domain" description="Multidrug resistance protein MdtA-like barrel-sandwich hybrid" evidence="2">
    <location>
        <begin position="62"/>
        <end position="172"/>
    </location>
</feature>
<protein>
    <submittedName>
        <fullName evidence="5">Efflux transporter, RND family, MFP subunit</fullName>
    </submittedName>
</protein>
<dbReference type="Proteomes" id="UP000007435">
    <property type="component" value="Chromosome"/>
</dbReference>
<dbReference type="SUPFAM" id="SSF111369">
    <property type="entry name" value="HlyD-like secretion proteins"/>
    <property type="match status" value="1"/>
</dbReference>
<dbReference type="Pfam" id="PF25954">
    <property type="entry name" value="Beta-barrel_RND_2"/>
    <property type="match status" value="1"/>
</dbReference>
<comment type="similarity">
    <text evidence="1">Belongs to the membrane fusion protein (MFP) (TC 8.A.1) family.</text>
</comment>
<dbReference type="PANTHER" id="PTHR30469:SF15">
    <property type="entry name" value="HLYD FAMILY OF SECRETION PROTEINS"/>
    <property type="match status" value="1"/>
</dbReference>
<dbReference type="EMBL" id="CP002305">
    <property type="protein sequence ID" value="ADQ18350.1"/>
    <property type="molecule type" value="Genomic_DNA"/>
</dbReference>
<reference key="1">
    <citation type="submission" date="2010-11" db="EMBL/GenBank/DDBJ databases">
        <title>The complete genome of Leadbetterella byssophila DSM 17132.</title>
        <authorList>
            <consortium name="US DOE Joint Genome Institute (JGI-PGF)"/>
            <person name="Lucas S."/>
            <person name="Copeland A."/>
            <person name="Lapidus A."/>
            <person name="Glavina del Rio T."/>
            <person name="Dalin E."/>
            <person name="Tice H."/>
            <person name="Bruce D."/>
            <person name="Goodwin L."/>
            <person name="Pitluck S."/>
            <person name="Kyrpides N."/>
            <person name="Mavromatis K."/>
            <person name="Ivanova N."/>
            <person name="Teshima H."/>
            <person name="Brettin T."/>
            <person name="Detter J.C."/>
            <person name="Han C."/>
            <person name="Tapia R."/>
            <person name="Land M."/>
            <person name="Hauser L."/>
            <person name="Markowitz V."/>
            <person name="Cheng J.-F."/>
            <person name="Hugenholtz P."/>
            <person name="Woyke T."/>
            <person name="Wu D."/>
            <person name="Tindall B."/>
            <person name="Pomrenke H.G."/>
            <person name="Brambilla E."/>
            <person name="Klenk H.-P."/>
            <person name="Eisen J.A."/>
        </authorList>
    </citation>
    <scope>NUCLEOTIDE SEQUENCE [LARGE SCALE GENOMIC DNA]</scope>
    <source>
        <strain>DSM 17132</strain>
    </source>
</reference>
<dbReference type="RefSeq" id="WP_013409384.1">
    <property type="nucleotide sequence ID" value="NC_014655.1"/>
</dbReference>
<dbReference type="InterPro" id="IPR058792">
    <property type="entry name" value="Beta-barrel_RND_2"/>
</dbReference>
<evidence type="ECO:0000313" key="5">
    <source>
        <dbReference type="EMBL" id="ADQ18350.1"/>
    </source>
</evidence>
<proteinExistence type="inferred from homology"/>
<evidence type="ECO:0000259" key="2">
    <source>
        <dbReference type="Pfam" id="PF25917"/>
    </source>
</evidence>
<dbReference type="Gene3D" id="1.10.287.470">
    <property type="entry name" value="Helix hairpin bin"/>
    <property type="match status" value="1"/>
</dbReference>
<keyword evidence="6" id="KW-1185">Reference proteome</keyword>
<evidence type="ECO:0000259" key="4">
    <source>
        <dbReference type="Pfam" id="PF25989"/>
    </source>
</evidence>
<dbReference type="STRING" id="649349.Lbys_2688"/>
<sequence length="338" mass="37020">MKKISLLLLIFTACQNPDKQKTEDKVLQAVKVAQVAQLTFHENIQSTGMLSSKNEIKLAFKTGGVIKRCHVEEGQYVKAGQLLAELDLSEIDAQVNQAQIGYEKAKRDFERVEKLFQDQAATRTLLNDAKSGLDIAQQTLDAAKFNLKLSKIYAPVSGRILMKLAEQGELIAPLHPMFIMGSGEQAYTVKVGLTDRDLVKVAPRDPAEIRLDAYPEEVFTGKVRQIAQMITPTTGTYEVEIDLAPVNKRLVSGFVARVNIKTKNMTETLAIPVEALVNAQADKADVYLVNNGKAERRQIQIGKLYGNSVAIKGGLKLGETIITHGSGFVSNGDSVLVP</sequence>
<dbReference type="Gene3D" id="2.40.50.100">
    <property type="match status" value="1"/>
</dbReference>
<organism evidence="5 6">
    <name type="scientific">Leadbetterella byssophila (strain DSM 17132 / JCM 16389 / KACC 11308 / NBRC 106382 / 4M15)</name>
    <dbReference type="NCBI Taxonomy" id="649349"/>
    <lineage>
        <taxon>Bacteria</taxon>
        <taxon>Pseudomonadati</taxon>
        <taxon>Bacteroidota</taxon>
        <taxon>Cytophagia</taxon>
        <taxon>Cytophagales</taxon>
        <taxon>Leadbetterellaceae</taxon>
        <taxon>Leadbetterella</taxon>
    </lineage>
</organism>
<dbReference type="KEGG" id="lby:Lbys_2688"/>
<dbReference type="GO" id="GO:1990281">
    <property type="term" value="C:efflux pump complex"/>
    <property type="evidence" value="ECO:0007669"/>
    <property type="project" value="TreeGrafter"/>
</dbReference>
<dbReference type="AlphaFoldDB" id="E4RQE2"/>
<gene>
    <name evidence="5" type="ordered locus">Lbys_2688</name>
</gene>
<dbReference type="Pfam" id="PF25917">
    <property type="entry name" value="BSH_RND"/>
    <property type="match status" value="1"/>
</dbReference>